<protein>
    <submittedName>
        <fullName evidence="7">Unannotated protein</fullName>
    </submittedName>
</protein>
<comment type="subcellular location">
    <subcellularLocation>
        <location evidence="1">Cell membrane</location>
        <topology evidence="1">Multi-pass membrane protein</topology>
    </subcellularLocation>
</comment>
<dbReference type="CDD" id="cd06581">
    <property type="entry name" value="TM_PBP1_LivM_like"/>
    <property type="match status" value="1"/>
</dbReference>
<feature type="transmembrane region" description="Helical" evidence="6">
    <location>
        <begin position="155"/>
        <end position="176"/>
    </location>
</feature>
<feature type="transmembrane region" description="Helical" evidence="6">
    <location>
        <begin position="232"/>
        <end position="255"/>
    </location>
</feature>
<feature type="transmembrane region" description="Helical" evidence="6">
    <location>
        <begin position="94"/>
        <end position="115"/>
    </location>
</feature>
<dbReference type="InterPro" id="IPR001851">
    <property type="entry name" value="ABC_transp_permease"/>
</dbReference>
<evidence type="ECO:0000256" key="1">
    <source>
        <dbReference type="ARBA" id="ARBA00004651"/>
    </source>
</evidence>
<feature type="transmembrane region" description="Helical" evidence="6">
    <location>
        <begin position="65"/>
        <end position="85"/>
    </location>
</feature>
<dbReference type="InterPro" id="IPR043428">
    <property type="entry name" value="LivM-like"/>
</dbReference>
<keyword evidence="2" id="KW-1003">Cell membrane</keyword>
<name>A0A6J6T3V4_9ZZZZ</name>
<gene>
    <name evidence="7" type="ORF">UFOPK2761_01324</name>
</gene>
<keyword evidence="4 6" id="KW-1133">Transmembrane helix</keyword>
<reference evidence="7" key="1">
    <citation type="submission" date="2020-05" db="EMBL/GenBank/DDBJ databases">
        <authorList>
            <person name="Chiriac C."/>
            <person name="Salcher M."/>
            <person name="Ghai R."/>
            <person name="Kavagutti S V."/>
        </authorList>
    </citation>
    <scope>NUCLEOTIDE SEQUENCE</scope>
</reference>
<keyword evidence="5 6" id="KW-0472">Membrane</keyword>
<feature type="transmembrane region" description="Helical" evidence="6">
    <location>
        <begin position="38"/>
        <end position="59"/>
    </location>
</feature>
<dbReference type="AlphaFoldDB" id="A0A6J6T3V4"/>
<dbReference type="GO" id="GO:0015658">
    <property type="term" value="F:branched-chain amino acid transmembrane transporter activity"/>
    <property type="evidence" value="ECO:0007669"/>
    <property type="project" value="InterPro"/>
</dbReference>
<dbReference type="PANTHER" id="PTHR30482:SF10">
    <property type="entry name" value="HIGH-AFFINITY BRANCHED-CHAIN AMINO ACID TRANSPORT PROTEIN BRAE"/>
    <property type="match status" value="1"/>
</dbReference>
<dbReference type="PANTHER" id="PTHR30482">
    <property type="entry name" value="HIGH-AFFINITY BRANCHED-CHAIN AMINO ACID TRANSPORT SYSTEM PERMEASE"/>
    <property type="match status" value="1"/>
</dbReference>
<dbReference type="Pfam" id="PF02653">
    <property type="entry name" value="BPD_transp_2"/>
    <property type="match status" value="1"/>
</dbReference>
<dbReference type="EMBL" id="CAEZYQ010000009">
    <property type="protein sequence ID" value="CAB4741821.1"/>
    <property type="molecule type" value="Genomic_DNA"/>
</dbReference>
<sequence>MDWSQILNQSASSIISTTTIAYALAAVGLGVHFGQAGLLNMGVAGFMAVGAYGYAISILSFGFPWWLAALTALFASVVFALILGIPTLRLRGDYLAIVTIAAAEVLRLLLLTVAFDDVTGSADGLFGFSGSFQDSNPFPDGEYGFGPWQFNETTLWPVVVGVFLLALSVLLVWALMRSPWGRVLRGIREDEDAVRALGKNVFAYKMQALVLGGVIIAAGGIVYTLGSNASPGVYVTSLTFFVYTIVLLGGAATIFGPVLGSVLFWVLQYFLSNLMPALVDAGVLPFMTANQAGMVRFILVGVGLMLLVVFMPQGIMGNKKEMTFVK</sequence>
<dbReference type="GO" id="GO:0005886">
    <property type="term" value="C:plasma membrane"/>
    <property type="evidence" value="ECO:0007669"/>
    <property type="project" value="UniProtKB-SubCell"/>
</dbReference>
<keyword evidence="3 6" id="KW-0812">Transmembrane</keyword>
<evidence type="ECO:0000256" key="3">
    <source>
        <dbReference type="ARBA" id="ARBA00022692"/>
    </source>
</evidence>
<evidence type="ECO:0000313" key="7">
    <source>
        <dbReference type="EMBL" id="CAB4741821.1"/>
    </source>
</evidence>
<feature type="transmembrane region" description="Helical" evidence="6">
    <location>
        <begin position="12"/>
        <end position="31"/>
    </location>
</feature>
<organism evidence="7">
    <name type="scientific">freshwater metagenome</name>
    <dbReference type="NCBI Taxonomy" id="449393"/>
    <lineage>
        <taxon>unclassified sequences</taxon>
        <taxon>metagenomes</taxon>
        <taxon>ecological metagenomes</taxon>
    </lineage>
</organism>
<feature type="transmembrane region" description="Helical" evidence="6">
    <location>
        <begin position="262"/>
        <end position="287"/>
    </location>
</feature>
<feature type="transmembrane region" description="Helical" evidence="6">
    <location>
        <begin position="293"/>
        <end position="312"/>
    </location>
</feature>
<evidence type="ECO:0000256" key="5">
    <source>
        <dbReference type="ARBA" id="ARBA00023136"/>
    </source>
</evidence>
<evidence type="ECO:0000256" key="2">
    <source>
        <dbReference type="ARBA" id="ARBA00022475"/>
    </source>
</evidence>
<feature type="transmembrane region" description="Helical" evidence="6">
    <location>
        <begin position="208"/>
        <end position="226"/>
    </location>
</feature>
<accession>A0A6J6T3V4</accession>
<evidence type="ECO:0000256" key="4">
    <source>
        <dbReference type="ARBA" id="ARBA00022989"/>
    </source>
</evidence>
<proteinExistence type="predicted"/>
<evidence type="ECO:0000256" key="6">
    <source>
        <dbReference type="SAM" id="Phobius"/>
    </source>
</evidence>